<protein>
    <recommendedName>
        <fullName evidence="1">Protein DltD</fullName>
    </recommendedName>
</protein>
<dbReference type="Pfam" id="PF04914">
    <property type="entry name" value="DltD"/>
    <property type="match status" value="1"/>
</dbReference>
<comment type="caution">
    <text evidence="3">The sequence shown here is derived from an EMBL/GenBank/DDBJ whole genome shotgun (WGS) entry which is preliminary data.</text>
</comment>
<comment type="pathway">
    <text evidence="1">Cell wall biogenesis; lipoteichoic acid biosynthesis.</text>
</comment>
<evidence type="ECO:0000256" key="1">
    <source>
        <dbReference type="PIRNR" id="PIRNR021438"/>
    </source>
</evidence>
<feature type="transmembrane region" description="Helical" evidence="2">
    <location>
        <begin position="7"/>
        <end position="30"/>
    </location>
</feature>
<evidence type="ECO:0000256" key="2">
    <source>
        <dbReference type="SAM" id="Phobius"/>
    </source>
</evidence>
<gene>
    <name evidence="3" type="primary">dltD</name>
    <name evidence="3" type="ORF">E4V82_08850</name>
</gene>
<dbReference type="InterPro" id="IPR023896">
    <property type="entry name" value="LTA_DltD"/>
</dbReference>
<dbReference type="InterPro" id="IPR006998">
    <property type="entry name" value="DltD"/>
</dbReference>
<dbReference type="GO" id="GO:0070395">
    <property type="term" value="P:lipoteichoic acid biosynthetic process"/>
    <property type="evidence" value="ECO:0007669"/>
    <property type="project" value="UniProtKB-UniRule"/>
</dbReference>
<dbReference type="Proteomes" id="UP000342249">
    <property type="component" value="Unassembled WGS sequence"/>
</dbReference>
<evidence type="ECO:0000313" key="3">
    <source>
        <dbReference type="EMBL" id="MPQ62222.1"/>
    </source>
</evidence>
<evidence type="ECO:0000313" key="4">
    <source>
        <dbReference type="Proteomes" id="UP000342249"/>
    </source>
</evidence>
<name>A0A5N7J0J9_9CLOT</name>
<keyword evidence="1 2" id="KW-0472">Membrane</keyword>
<dbReference type="AlphaFoldDB" id="A0A5N7J0J9"/>
<keyword evidence="1" id="KW-1003">Cell membrane</keyword>
<dbReference type="NCBIfam" id="TIGR04092">
    <property type="entry name" value="LTA_DltD"/>
    <property type="match status" value="1"/>
</dbReference>
<accession>A0A5N7J0J9</accession>
<keyword evidence="2" id="KW-1133">Transmembrane helix</keyword>
<reference evidence="3 4" key="1">
    <citation type="journal article" date="2019" name="Lett. Appl. Microbiol.">
        <title>A case of 'blown pack' spoilage of vacuum-packaged pork likely associated with Clostridium estertheticum in Canada.</title>
        <authorList>
            <person name="Zhang P."/>
            <person name="Ward P."/>
            <person name="McMullen L.M."/>
            <person name="Yang X."/>
        </authorList>
    </citation>
    <scope>NUCLEOTIDE SEQUENCE [LARGE SCALE GENOMIC DNA]</scope>
    <source>
        <strain evidence="3 4">MA19</strain>
    </source>
</reference>
<dbReference type="UniPathway" id="UPA00556"/>
<dbReference type="PANTHER" id="PTHR40039:SF1">
    <property type="entry name" value="PROTEIN DLTD"/>
    <property type="match status" value="1"/>
</dbReference>
<dbReference type="EMBL" id="SPSF01000020">
    <property type="protein sequence ID" value="MPQ62222.1"/>
    <property type="molecule type" value="Genomic_DNA"/>
</dbReference>
<organism evidence="3 4">
    <name type="scientific">Clostridium estertheticum</name>
    <dbReference type="NCBI Taxonomy" id="238834"/>
    <lineage>
        <taxon>Bacteria</taxon>
        <taxon>Bacillati</taxon>
        <taxon>Bacillota</taxon>
        <taxon>Clostridia</taxon>
        <taxon>Eubacteriales</taxon>
        <taxon>Clostridiaceae</taxon>
        <taxon>Clostridium</taxon>
    </lineage>
</organism>
<comment type="similarity">
    <text evidence="1">Belongs to the DltD family.</text>
</comment>
<keyword evidence="2" id="KW-0812">Transmembrane</keyword>
<dbReference type="RefSeq" id="WP_152752050.1">
    <property type="nucleotide sequence ID" value="NZ_SPSE01000022.1"/>
</dbReference>
<dbReference type="PIRSF" id="PIRSF021438">
    <property type="entry name" value="DltD"/>
    <property type="match status" value="1"/>
</dbReference>
<sequence length="403" mass="46782">MLRKLRVFVCCIFIVTIISGGLLFCTQSYYEGLISKKYYDEFGENLTVQKFKSPILQSMGARQNDNLLMFGSSEFVHTIGYYTQPIKFFNGKKDGFQINLIGKGGYTCLIHVANFGALGTELKDQKVVFVVSPQWFLKGGVSGNDIEANSSELQIYGFLFNRKISLATKQKFSKRIMSIHYSKTNKNFDIIRRYCSLYSNKDLMSTSKRYLLTPYYWIRYELLVLQDDISSNKYLKSNSKLTKYIKPLRTNINWNDELKKASSIAKSKSNNNKFGMDNIAYNNSFKKNLQKTKGSMKNDSYKVSPEYEDFKLLLDVCTEEGIKPLFLNIPVNGKWYDYAGFNKSDRLAYYKKIDNMVSSYGFEVADFSNYENEEHFLMDDSHIGWKGWIHVNEAIDKYYNNNK</sequence>
<dbReference type="GO" id="GO:0005886">
    <property type="term" value="C:plasma membrane"/>
    <property type="evidence" value="ECO:0007669"/>
    <property type="project" value="UniProtKB-UniRule"/>
</dbReference>
<dbReference type="PANTHER" id="PTHR40039">
    <property type="entry name" value="PROTEIN DLTD"/>
    <property type="match status" value="1"/>
</dbReference>
<proteinExistence type="inferred from homology"/>